<sequence length="351" mass="39285">MSRYQQTPSTLAELSQSFRPPLLCCSYSSMQTAGPSGATNGYGSPVGMQGRDRVTTEPGFAGLTMLQRVNHTWLEHANSSLPQKCRPRGKAIRPPALACQERDPSVEDIIMVASGGEQVVNLDVLVYPPMPSQSDIKYLDLPNCATFYDINKDSFRMVLSALDLYHQYKALPISTTVFNLLSDITTKLRVTYNLPSVSSPLCLASHEALPIQLLGFSNRGQINGAHRSVKMKPMHFELNMTVQDLLGNRAEYAPPKLTITRDQHFQLHVVIRQYPLKANVSLSEVYLGTDHVVRPHQCLSKCIYKIFSHDTDANLNVHALDEELMEDECEEGSDNTQDEQVLIIMMVWPFD</sequence>
<dbReference type="EMBL" id="KN834769">
    <property type="protein sequence ID" value="KIK61879.1"/>
    <property type="molecule type" value="Genomic_DNA"/>
</dbReference>
<dbReference type="HOGENOM" id="CLU_790015_0_0_1"/>
<evidence type="ECO:0000313" key="2">
    <source>
        <dbReference type="Proteomes" id="UP000053593"/>
    </source>
</evidence>
<evidence type="ECO:0000313" key="1">
    <source>
        <dbReference type="EMBL" id="KIK61879.1"/>
    </source>
</evidence>
<reference evidence="1 2" key="1">
    <citation type="submission" date="2014-04" db="EMBL/GenBank/DDBJ databases">
        <title>Evolutionary Origins and Diversification of the Mycorrhizal Mutualists.</title>
        <authorList>
            <consortium name="DOE Joint Genome Institute"/>
            <consortium name="Mycorrhizal Genomics Consortium"/>
            <person name="Kohler A."/>
            <person name="Kuo A."/>
            <person name="Nagy L.G."/>
            <person name="Floudas D."/>
            <person name="Copeland A."/>
            <person name="Barry K.W."/>
            <person name="Cichocki N."/>
            <person name="Veneault-Fourrey C."/>
            <person name="LaButti K."/>
            <person name="Lindquist E.A."/>
            <person name="Lipzen A."/>
            <person name="Lundell T."/>
            <person name="Morin E."/>
            <person name="Murat C."/>
            <person name="Riley R."/>
            <person name="Ohm R."/>
            <person name="Sun H."/>
            <person name="Tunlid A."/>
            <person name="Henrissat B."/>
            <person name="Grigoriev I.V."/>
            <person name="Hibbett D.S."/>
            <person name="Martin F."/>
        </authorList>
    </citation>
    <scope>NUCLEOTIDE SEQUENCE [LARGE SCALE GENOMIC DNA]</scope>
    <source>
        <strain evidence="1 2">FD-317 M1</strain>
    </source>
</reference>
<accession>A0A0D0CGV1</accession>
<keyword evidence="2" id="KW-1185">Reference proteome</keyword>
<proteinExistence type="predicted"/>
<name>A0A0D0CGV1_9AGAR</name>
<dbReference type="Proteomes" id="UP000053593">
    <property type="component" value="Unassembled WGS sequence"/>
</dbReference>
<organism evidence="1 2">
    <name type="scientific">Collybiopsis luxurians FD-317 M1</name>
    <dbReference type="NCBI Taxonomy" id="944289"/>
    <lineage>
        <taxon>Eukaryota</taxon>
        <taxon>Fungi</taxon>
        <taxon>Dikarya</taxon>
        <taxon>Basidiomycota</taxon>
        <taxon>Agaricomycotina</taxon>
        <taxon>Agaricomycetes</taxon>
        <taxon>Agaricomycetidae</taxon>
        <taxon>Agaricales</taxon>
        <taxon>Marasmiineae</taxon>
        <taxon>Omphalotaceae</taxon>
        <taxon>Collybiopsis</taxon>
        <taxon>Collybiopsis luxurians</taxon>
    </lineage>
</organism>
<protein>
    <submittedName>
        <fullName evidence="1">Uncharacterized protein</fullName>
    </submittedName>
</protein>
<gene>
    <name evidence="1" type="ORF">GYMLUDRAFT_165532</name>
</gene>
<dbReference type="OrthoDB" id="2926803at2759"/>
<dbReference type="AlphaFoldDB" id="A0A0D0CGV1"/>